<evidence type="ECO:0000313" key="3">
    <source>
        <dbReference type="EMBL" id="EDM51711.1"/>
    </source>
</evidence>
<evidence type="ECO:0000256" key="1">
    <source>
        <dbReference type="SAM" id="Coils"/>
    </source>
</evidence>
<feature type="coiled-coil region" evidence="1">
    <location>
        <begin position="43"/>
        <end position="74"/>
    </location>
</feature>
<dbReference type="HOGENOM" id="CLU_134863_3_1_9"/>
<dbReference type="InterPro" id="IPR007060">
    <property type="entry name" value="FtsL/DivIC"/>
</dbReference>
<dbReference type="Pfam" id="PF04977">
    <property type="entry name" value="DivIC"/>
    <property type="match status" value="1"/>
</dbReference>
<organism evidence="3 4">
    <name type="scientific">Eubacterium ventriosum ATCC 27560</name>
    <dbReference type="NCBI Taxonomy" id="411463"/>
    <lineage>
        <taxon>Bacteria</taxon>
        <taxon>Bacillati</taxon>
        <taxon>Bacillota</taxon>
        <taxon>Clostridia</taxon>
        <taxon>Eubacteriales</taxon>
        <taxon>Eubacteriaceae</taxon>
        <taxon>Eubacterium</taxon>
    </lineage>
</organism>
<reference evidence="3 4" key="2">
    <citation type="submission" date="2007-04" db="EMBL/GenBank/DDBJ databases">
        <title>Draft genome sequence of Eubacterium ventriosum (ATCC 27560).</title>
        <authorList>
            <person name="Sudarsanam P."/>
            <person name="Ley R."/>
            <person name="Guruge J."/>
            <person name="Turnbaugh P.J."/>
            <person name="Mahowald M."/>
            <person name="Liep D."/>
            <person name="Gordon J."/>
        </authorList>
    </citation>
    <scope>NUCLEOTIDE SEQUENCE [LARGE SCALE GENOMIC DNA]</scope>
    <source>
        <strain evidence="3 4">ATCC 27560</strain>
    </source>
</reference>
<comment type="caution">
    <text evidence="3">The sequence shown here is derived from an EMBL/GenBank/DDBJ whole genome shotgun (WGS) entry which is preliminary data.</text>
</comment>
<name>A5Z5N6_9FIRM</name>
<dbReference type="Proteomes" id="UP000006000">
    <property type="component" value="Unassembled WGS sequence"/>
</dbReference>
<dbReference type="OrthoDB" id="1771181at2"/>
<evidence type="ECO:0000256" key="2">
    <source>
        <dbReference type="SAM" id="Phobius"/>
    </source>
</evidence>
<proteinExistence type="predicted"/>
<dbReference type="eggNOG" id="COG2919">
    <property type="taxonomic scope" value="Bacteria"/>
</dbReference>
<dbReference type="AlphaFoldDB" id="A5Z5N6"/>
<keyword evidence="1" id="KW-0175">Coiled coil</keyword>
<sequence>MEENKRAAGRLNEIRQRRIRNRRMIVGISFVVFAFCIVMGIQMVQKNSNLKKLKEQESKLAQQYQQELQISENLKDKEQYVHTDEYLEEMARKLGLLYPDEVIFKPED</sequence>
<keyword evidence="2" id="KW-0812">Transmembrane</keyword>
<dbReference type="RefSeq" id="WP_005362498.1">
    <property type="nucleotide sequence ID" value="NZ_DS264283.1"/>
</dbReference>
<keyword evidence="2" id="KW-0472">Membrane</keyword>
<reference evidence="3 4" key="1">
    <citation type="submission" date="2007-03" db="EMBL/GenBank/DDBJ databases">
        <authorList>
            <person name="Fulton L."/>
            <person name="Clifton S."/>
            <person name="Fulton B."/>
            <person name="Xu J."/>
            <person name="Minx P."/>
            <person name="Pepin K.H."/>
            <person name="Johnson M."/>
            <person name="Thiruvilangam P."/>
            <person name="Bhonagiri V."/>
            <person name="Nash W.E."/>
            <person name="Mardis E.R."/>
            <person name="Wilson R.K."/>
        </authorList>
    </citation>
    <scope>NUCLEOTIDE SEQUENCE [LARGE SCALE GENOMIC DNA]</scope>
    <source>
        <strain evidence="3 4">ATCC 27560</strain>
    </source>
</reference>
<dbReference type="EMBL" id="AAVL02000031">
    <property type="protein sequence ID" value="EDM51711.1"/>
    <property type="molecule type" value="Genomic_DNA"/>
</dbReference>
<protein>
    <submittedName>
        <fullName evidence="3">Septum formation initiator</fullName>
    </submittedName>
</protein>
<evidence type="ECO:0000313" key="4">
    <source>
        <dbReference type="Proteomes" id="UP000006000"/>
    </source>
</evidence>
<gene>
    <name evidence="3" type="ORF">EUBVEN_01016</name>
</gene>
<dbReference type="STRING" id="411463.EUBVEN_01016"/>
<keyword evidence="2" id="KW-1133">Transmembrane helix</keyword>
<feature type="transmembrane region" description="Helical" evidence="2">
    <location>
        <begin position="24"/>
        <end position="44"/>
    </location>
</feature>
<accession>A5Z5N6</accession>